<protein>
    <recommendedName>
        <fullName evidence="5">AT-hook motif nuclear-localized protein</fullName>
    </recommendedName>
</protein>
<evidence type="ECO:0000313" key="8">
    <source>
        <dbReference type="EMBL" id="GMN43678.1"/>
    </source>
</evidence>
<dbReference type="GO" id="GO:0003700">
    <property type="term" value="F:DNA-binding transcription factor activity"/>
    <property type="evidence" value="ECO:0007669"/>
    <property type="project" value="TreeGrafter"/>
</dbReference>
<evidence type="ECO:0000259" key="7">
    <source>
        <dbReference type="PROSITE" id="PS51742"/>
    </source>
</evidence>
<dbReference type="AlphaFoldDB" id="A0AA88AD53"/>
<dbReference type="Pfam" id="PF03479">
    <property type="entry name" value="PCC"/>
    <property type="match status" value="1"/>
</dbReference>
<evidence type="ECO:0000256" key="6">
    <source>
        <dbReference type="SAM" id="MobiDB-lite"/>
    </source>
</evidence>
<reference evidence="8" key="1">
    <citation type="submission" date="2023-07" db="EMBL/GenBank/DDBJ databases">
        <title>draft genome sequence of fig (Ficus carica).</title>
        <authorList>
            <person name="Takahashi T."/>
            <person name="Nishimura K."/>
        </authorList>
    </citation>
    <scope>NUCLEOTIDE SEQUENCE</scope>
</reference>
<dbReference type="PIRSF" id="PIRSF016021">
    <property type="entry name" value="ESCAROLA"/>
    <property type="match status" value="1"/>
</dbReference>
<evidence type="ECO:0000256" key="1">
    <source>
        <dbReference type="ARBA" id="ARBA00023015"/>
    </source>
</evidence>
<dbReference type="PANTHER" id="PTHR31100:SF63">
    <property type="entry name" value="AT-HOOK MOTIF NUCLEAR-LOCALIZED PROTEIN"/>
    <property type="match status" value="1"/>
</dbReference>
<feature type="compositionally biased region" description="Polar residues" evidence="6">
    <location>
        <begin position="294"/>
        <end position="313"/>
    </location>
</feature>
<feature type="compositionally biased region" description="Low complexity" evidence="6">
    <location>
        <begin position="58"/>
        <end position="70"/>
    </location>
</feature>
<feature type="region of interest" description="Disordered" evidence="6">
    <location>
        <begin position="1"/>
        <end position="97"/>
    </location>
</feature>
<gene>
    <name evidence="8" type="ORF">TIFTF001_012874</name>
</gene>
<evidence type="ECO:0000256" key="2">
    <source>
        <dbReference type="ARBA" id="ARBA00023125"/>
    </source>
</evidence>
<accession>A0AA88AD53</accession>
<comment type="caution">
    <text evidence="8">The sequence shown here is derived from an EMBL/GenBank/DDBJ whole genome shotgun (WGS) entry which is preliminary data.</text>
</comment>
<dbReference type="Proteomes" id="UP001187192">
    <property type="component" value="Unassembled WGS sequence"/>
</dbReference>
<dbReference type="GO" id="GO:0003680">
    <property type="term" value="F:minor groove of adenine-thymine-rich DNA binding"/>
    <property type="evidence" value="ECO:0007669"/>
    <property type="project" value="UniProtKB-UniRule"/>
</dbReference>
<evidence type="ECO:0000256" key="4">
    <source>
        <dbReference type="ARBA" id="ARBA00023242"/>
    </source>
</evidence>
<name>A0AA88AD53_FICCA</name>
<evidence type="ECO:0000256" key="5">
    <source>
        <dbReference type="PIRNR" id="PIRNR016021"/>
    </source>
</evidence>
<proteinExistence type="predicted"/>
<feature type="region of interest" description="Disordered" evidence="6">
    <location>
        <begin position="253"/>
        <end position="330"/>
    </location>
</feature>
<dbReference type="InterPro" id="IPR014476">
    <property type="entry name" value="AHL15-29"/>
</dbReference>
<keyword evidence="3 5" id="KW-0804">Transcription</keyword>
<dbReference type="GO" id="GO:0005634">
    <property type="term" value="C:nucleus"/>
    <property type="evidence" value="ECO:0007669"/>
    <property type="project" value="UniProtKB-SubCell"/>
</dbReference>
<dbReference type="SUPFAM" id="SSF117856">
    <property type="entry name" value="AF0104/ALDC/Ptd012-like"/>
    <property type="match status" value="1"/>
</dbReference>
<feature type="compositionally biased region" description="Low complexity" evidence="6">
    <location>
        <begin position="169"/>
        <end position="198"/>
    </location>
</feature>
<organism evidence="8 9">
    <name type="scientific">Ficus carica</name>
    <name type="common">Common fig</name>
    <dbReference type="NCBI Taxonomy" id="3494"/>
    <lineage>
        <taxon>Eukaryota</taxon>
        <taxon>Viridiplantae</taxon>
        <taxon>Streptophyta</taxon>
        <taxon>Embryophyta</taxon>
        <taxon>Tracheophyta</taxon>
        <taxon>Spermatophyta</taxon>
        <taxon>Magnoliopsida</taxon>
        <taxon>eudicotyledons</taxon>
        <taxon>Gunneridae</taxon>
        <taxon>Pentapetalae</taxon>
        <taxon>rosids</taxon>
        <taxon>fabids</taxon>
        <taxon>Rosales</taxon>
        <taxon>Moraceae</taxon>
        <taxon>Ficeae</taxon>
        <taxon>Ficus</taxon>
    </lineage>
</organism>
<evidence type="ECO:0000313" key="9">
    <source>
        <dbReference type="Proteomes" id="UP001187192"/>
    </source>
</evidence>
<comment type="subcellular location">
    <subcellularLocation>
        <location evidence="5">Nucleus</location>
    </subcellularLocation>
</comment>
<keyword evidence="4 5" id="KW-0539">Nucleus</keyword>
<dbReference type="Gene3D" id="3.30.1330.80">
    <property type="entry name" value="Hypothetical protein, similar to alpha- acetolactate decarboxylase, domain 2"/>
    <property type="match status" value="1"/>
</dbReference>
<evidence type="ECO:0000256" key="3">
    <source>
        <dbReference type="ARBA" id="ARBA00023163"/>
    </source>
</evidence>
<dbReference type="CDD" id="cd11378">
    <property type="entry name" value="DUF296"/>
    <property type="match status" value="1"/>
</dbReference>
<keyword evidence="1 5" id="KW-0805">Transcription regulation</keyword>
<keyword evidence="9" id="KW-1185">Reference proteome</keyword>
<dbReference type="EMBL" id="BTGU01000017">
    <property type="protein sequence ID" value="GMN43678.1"/>
    <property type="molecule type" value="Genomic_DNA"/>
</dbReference>
<dbReference type="PANTHER" id="PTHR31100">
    <property type="entry name" value="AT-HOOK MOTIF NUCLEAR-LOCALIZED PROTEIN 15"/>
    <property type="match status" value="1"/>
</dbReference>
<dbReference type="InterPro" id="IPR005175">
    <property type="entry name" value="PPC_dom"/>
</dbReference>
<comment type="function">
    <text evidence="5">Transcription factor that specifically binds AT-rich DNA sequences related to the nuclear matrix attachment regions (MARs).</text>
</comment>
<keyword evidence="2 5" id="KW-0238">DNA-binding</keyword>
<dbReference type="PROSITE" id="PS51742">
    <property type="entry name" value="PPC"/>
    <property type="match status" value="1"/>
</dbReference>
<sequence>MADYGVTAMSLSQGGSGSGGARGRDLSPASDDQHNDSSDQSPRSLPAATTSSKHRRASLSSSSPAATASDPPRKPRGRPPGSKNKPKPPIVITKDSDSAMKPVVLEISAGSDVVESVIQFARRRRVGVTLLSGSGSVSNVTLRHPMSHAPALSLHGPFTLLSLSGSVVAPTSSTSTSATTSSATETTSSSPSSSSSTTPPKPSFGICLAGAQGQVFGGIVGGKVIAASVVLVVATTFVNPSFHRLSGDNIEAEHHHHQHHHSTEGGHHHHDHHHETKPSVVGGNHEAAAAGYPSTGTSSHVVSPTPISCQVSSSDHHVMPGWGHSSRSPY</sequence>
<feature type="region of interest" description="Disordered" evidence="6">
    <location>
        <begin position="169"/>
        <end position="201"/>
    </location>
</feature>
<feature type="domain" description="PPC" evidence="7">
    <location>
        <begin position="97"/>
        <end position="258"/>
    </location>
</feature>